<dbReference type="Pfam" id="PF00135">
    <property type="entry name" value="COesterase"/>
    <property type="match status" value="1"/>
</dbReference>
<dbReference type="PANTHER" id="PTHR43142">
    <property type="entry name" value="CARBOXYLIC ESTER HYDROLASE"/>
    <property type="match status" value="1"/>
</dbReference>
<feature type="signal peptide" evidence="6">
    <location>
        <begin position="1"/>
        <end position="23"/>
    </location>
</feature>
<name>A0A9P0PI53_ACAOB</name>
<evidence type="ECO:0000259" key="7">
    <source>
        <dbReference type="Pfam" id="PF00135"/>
    </source>
</evidence>
<dbReference type="EMBL" id="CAKOFQ010006969">
    <property type="protein sequence ID" value="CAH1985037.1"/>
    <property type="molecule type" value="Genomic_DNA"/>
</dbReference>
<dbReference type="PROSITE" id="PS00122">
    <property type="entry name" value="CARBOXYLESTERASE_B_1"/>
    <property type="match status" value="1"/>
</dbReference>
<keyword evidence="9" id="KW-1185">Reference proteome</keyword>
<comment type="similarity">
    <text evidence="1 6">Belongs to the type-B carboxylesterase/lipase family.</text>
</comment>
<accession>A0A9P0PI53</accession>
<dbReference type="SUPFAM" id="SSF53474">
    <property type="entry name" value="alpha/beta-Hydrolases"/>
    <property type="match status" value="1"/>
</dbReference>
<dbReference type="OrthoDB" id="408631at2759"/>
<organism evidence="8 9">
    <name type="scientific">Acanthoscelides obtectus</name>
    <name type="common">Bean weevil</name>
    <name type="synonym">Bruchus obtectus</name>
    <dbReference type="NCBI Taxonomy" id="200917"/>
    <lineage>
        <taxon>Eukaryota</taxon>
        <taxon>Metazoa</taxon>
        <taxon>Ecdysozoa</taxon>
        <taxon>Arthropoda</taxon>
        <taxon>Hexapoda</taxon>
        <taxon>Insecta</taxon>
        <taxon>Pterygota</taxon>
        <taxon>Neoptera</taxon>
        <taxon>Endopterygota</taxon>
        <taxon>Coleoptera</taxon>
        <taxon>Polyphaga</taxon>
        <taxon>Cucujiformia</taxon>
        <taxon>Chrysomeloidea</taxon>
        <taxon>Chrysomelidae</taxon>
        <taxon>Bruchinae</taxon>
        <taxon>Bruchini</taxon>
        <taxon>Acanthoscelides</taxon>
    </lineage>
</organism>
<gene>
    <name evidence="8" type="ORF">ACAOBT_LOCUS16446</name>
</gene>
<dbReference type="PANTHER" id="PTHR43142:SF1">
    <property type="entry name" value="CARBOXYLIC ESTER HYDROLASE"/>
    <property type="match status" value="1"/>
</dbReference>
<dbReference type="InterPro" id="IPR029058">
    <property type="entry name" value="AB_hydrolase_fold"/>
</dbReference>
<evidence type="ECO:0000256" key="5">
    <source>
        <dbReference type="ARBA" id="ARBA00023180"/>
    </source>
</evidence>
<evidence type="ECO:0000256" key="2">
    <source>
        <dbReference type="ARBA" id="ARBA00022487"/>
    </source>
</evidence>
<dbReference type="GO" id="GO:0052689">
    <property type="term" value="F:carboxylic ester hydrolase activity"/>
    <property type="evidence" value="ECO:0007669"/>
    <property type="project" value="UniProtKB-KW"/>
</dbReference>
<dbReference type="EC" id="3.1.1.-" evidence="6"/>
<evidence type="ECO:0000256" key="6">
    <source>
        <dbReference type="RuleBase" id="RU361235"/>
    </source>
</evidence>
<evidence type="ECO:0000256" key="4">
    <source>
        <dbReference type="ARBA" id="ARBA00023157"/>
    </source>
</evidence>
<feature type="domain" description="Carboxylesterase type B" evidence="7">
    <location>
        <begin position="37"/>
        <end position="536"/>
    </location>
</feature>
<evidence type="ECO:0000313" key="9">
    <source>
        <dbReference type="Proteomes" id="UP001152888"/>
    </source>
</evidence>
<protein>
    <recommendedName>
        <fullName evidence="6">Carboxylic ester hydrolase</fullName>
        <ecNumber evidence="6">3.1.1.-</ecNumber>
    </recommendedName>
</protein>
<evidence type="ECO:0000313" key="8">
    <source>
        <dbReference type="EMBL" id="CAH1985037.1"/>
    </source>
</evidence>
<dbReference type="InterPro" id="IPR019826">
    <property type="entry name" value="Carboxylesterase_B_AS"/>
</dbReference>
<keyword evidence="6" id="KW-0732">Signal</keyword>
<dbReference type="Gene3D" id="3.40.50.1820">
    <property type="entry name" value="alpha/beta hydrolase"/>
    <property type="match status" value="1"/>
</dbReference>
<dbReference type="InterPro" id="IPR002018">
    <property type="entry name" value="CarbesteraseB"/>
</dbReference>
<dbReference type="AlphaFoldDB" id="A0A9P0PI53"/>
<keyword evidence="2" id="KW-0719">Serine esterase</keyword>
<keyword evidence="5" id="KW-0325">Glycoprotein</keyword>
<keyword evidence="4" id="KW-1015">Disulfide bond</keyword>
<dbReference type="Proteomes" id="UP001152888">
    <property type="component" value="Unassembled WGS sequence"/>
</dbReference>
<feature type="chain" id="PRO_5040529826" description="Carboxylic ester hydrolase" evidence="6">
    <location>
        <begin position="24"/>
        <end position="561"/>
    </location>
</feature>
<evidence type="ECO:0000256" key="3">
    <source>
        <dbReference type="ARBA" id="ARBA00022801"/>
    </source>
</evidence>
<keyword evidence="3 6" id="KW-0378">Hydrolase</keyword>
<sequence>MNSFSKLIRNHLSLLFFVQTAYSQLLVTLNNPPFSVVGGHVKPSYSGKSYRAFYDIPYAEPPIADLRYKDPVPAKPWIGVKGNIGPLTVCSQETFPNTTIISGTEDCLVINVYTPSMTPGKKLPVLLWFHGGGFKSGSNFFVVGLVAGRYDPAYLMDEEIVVVSPNYRIGPLGFLTTKDNVIPTNLGLRDQRLAINWVKDNIDKFGGDPSDIVIAGESAGAVSVGYHLIATYKELPITGAILISGSALCPWASHTKSRKNAFELARKLDHTFKSNRSEDLLKLLQSATPEQILARTGFRQSQGAQSFNGALTLAWVPTLGKGDDFSLPQTDAVDNGKFKKVPMLIGFNDEEGVNPYISGNYLQKSTAWEKDPSNMLFENIRVPRTKRKEFGQKLKSFYTNTSFVTDARSVIKICSDFALAMPTIRFAESASKHAQVYMFLTSQTFQPHPLAAVSGIEGVGHGEDLYYYWFNPLVTTSPGFEPMRSRMVKMISNFVKHKKPIPDAATKELFDNIEWPVVKPGRIPYVPVSSKTLEVQYNPRNYKKIKQVVDSYLTKPVTVYI</sequence>
<proteinExistence type="inferred from homology"/>
<evidence type="ECO:0000256" key="1">
    <source>
        <dbReference type="ARBA" id="ARBA00005964"/>
    </source>
</evidence>
<comment type="caution">
    <text evidence="8">The sequence shown here is derived from an EMBL/GenBank/DDBJ whole genome shotgun (WGS) entry which is preliminary data.</text>
</comment>
<reference evidence="8" key="1">
    <citation type="submission" date="2022-03" db="EMBL/GenBank/DDBJ databases">
        <authorList>
            <person name="Sayadi A."/>
        </authorList>
    </citation>
    <scope>NUCLEOTIDE SEQUENCE</scope>
</reference>